<dbReference type="SUPFAM" id="SSF55826">
    <property type="entry name" value="YbaK/ProRS associated domain"/>
    <property type="match status" value="1"/>
</dbReference>
<dbReference type="GO" id="GO:0006412">
    <property type="term" value="P:translation"/>
    <property type="evidence" value="ECO:0007669"/>
    <property type="project" value="UniProtKB-KW"/>
</dbReference>
<dbReference type="InterPro" id="IPR004369">
    <property type="entry name" value="Prolyl-tRNA_editing_YbaK/EbsC"/>
</dbReference>
<keyword evidence="3" id="KW-0456">Lyase</keyword>
<feature type="domain" description="YbaK/aminoacyl-tRNA synthetase-associated" evidence="4">
    <location>
        <begin position="64"/>
        <end position="176"/>
    </location>
</feature>
<dbReference type="Gene3D" id="3.90.960.10">
    <property type="entry name" value="YbaK/aminoacyl-tRNA synthetase-associated domain"/>
    <property type="match status" value="1"/>
</dbReference>
<dbReference type="GO" id="GO:0016829">
    <property type="term" value="F:lyase activity"/>
    <property type="evidence" value="ECO:0007669"/>
    <property type="project" value="UniProtKB-KW"/>
</dbReference>
<organism evidence="5 6">
    <name type="scientific">Caballeronia arationis</name>
    <dbReference type="NCBI Taxonomy" id="1777142"/>
    <lineage>
        <taxon>Bacteria</taxon>
        <taxon>Pseudomonadati</taxon>
        <taxon>Pseudomonadota</taxon>
        <taxon>Betaproteobacteria</taxon>
        <taxon>Burkholderiales</taxon>
        <taxon>Burkholderiaceae</taxon>
        <taxon>Caballeronia</taxon>
    </lineage>
</organism>
<sequence>MLAATHAIDRSADGERSTVPCARRYNAHMSKAKHVSETPATQFLRRNKVEFGEHPYEYVEHGGTEESARQLGVDEHRVVKTLVMEDEHAKPLIVLMHGDRTVSTKNLARQTGAKRIEPCKPEVANRHSGFLVGGTSPFGTKKAMPVYVESSILDLDTIYLNGGRRGYLLSIRPSVLTELLHAKPVQCASVD</sequence>
<keyword evidence="2" id="KW-0648">Protein biosynthesis</keyword>
<comment type="similarity">
    <text evidence="1">Belongs to the prolyl-tRNA editing family. YbaK/EbsC subfamily.</text>
</comment>
<dbReference type="InterPro" id="IPR007214">
    <property type="entry name" value="YbaK/aa-tRNA-synth-assoc-dom"/>
</dbReference>
<dbReference type="InterPro" id="IPR036754">
    <property type="entry name" value="YbaK/aa-tRNA-synt-asso_dom_sf"/>
</dbReference>
<dbReference type="PANTHER" id="PTHR30411:SF0">
    <property type="entry name" value="CYS-TRNA(PRO)_CYS-TRNA(CYS) DEACYLASE YBAK"/>
    <property type="match status" value="1"/>
</dbReference>
<name>A0A7Z7N502_9BURK</name>
<evidence type="ECO:0000313" key="6">
    <source>
        <dbReference type="Proteomes" id="UP000219522"/>
    </source>
</evidence>
<dbReference type="GO" id="GO:0002161">
    <property type="term" value="F:aminoacyl-tRNA deacylase activity"/>
    <property type="evidence" value="ECO:0007669"/>
    <property type="project" value="InterPro"/>
</dbReference>
<reference evidence="5 6" key="1">
    <citation type="submission" date="2017-09" db="EMBL/GenBank/DDBJ databases">
        <authorList>
            <person name="Varghese N."/>
            <person name="Submissions S."/>
        </authorList>
    </citation>
    <scope>NUCLEOTIDE SEQUENCE [LARGE SCALE GENOMIC DNA]</scope>
    <source>
        <strain evidence="5 6">OK806</strain>
    </source>
</reference>
<evidence type="ECO:0000256" key="1">
    <source>
        <dbReference type="ARBA" id="ARBA00009798"/>
    </source>
</evidence>
<evidence type="ECO:0000256" key="2">
    <source>
        <dbReference type="ARBA" id="ARBA00022917"/>
    </source>
</evidence>
<evidence type="ECO:0000256" key="3">
    <source>
        <dbReference type="ARBA" id="ARBA00023239"/>
    </source>
</evidence>
<proteinExistence type="inferred from homology"/>
<dbReference type="AlphaFoldDB" id="A0A7Z7N502"/>
<dbReference type="Pfam" id="PF04073">
    <property type="entry name" value="tRNA_edit"/>
    <property type="match status" value="1"/>
</dbReference>
<keyword evidence="6" id="KW-1185">Reference proteome</keyword>
<gene>
    <name evidence="5" type="ORF">SAMN05446927_5890</name>
</gene>
<dbReference type="EMBL" id="OCSU01000002">
    <property type="protein sequence ID" value="SOE82554.1"/>
    <property type="molecule type" value="Genomic_DNA"/>
</dbReference>
<comment type="caution">
    <text evidence="5">The sequence shown here is derived from an EMBL/GenBank/DDBJ whole genome shotgun (WGS) entry which is preliminary data.</text>
</comment>
<dbReference type="NCBIfam" id="TIGR00011">
    <property type="entry name" value="YbaK_EbsC"/>
    <property type="match status" value="1"/>
</dbReference>
<evidence type="ECO:0000313" key="5">
    <source>
        <dbReference type="EMBL" id="SOE82554.1"/>
    </source>
</evidence>
<protein>
    <submittedName>
        <fullName evidence="5">Cys-tRNA(Pro) deacylase</fullName>
    </submittedName>
</protein>
<accession>A0A7Z7N502</accession>
<dbReference type="Proteomes" id="UP000219522">
    <property type="component" value="Unassembled WGS sequence"/>
</dbReference>
<dbReference type="PANTHER" id="PTHR30411">
    <property type="entry name" value="CYTOPLASMIC PROTEIN"/>
    <property type="match status" value="1"/>
</dbReference>
<dbReference type="CDD" id="cd00002">
    <property type="entry name" value="YbaK_deacylase"/>
    <property type="match status" value="1"/>
</dbReference>
<evidence type="ECO:0000259" key="4">
    <source>
        <dbReference type="Pfam" id="PF04073"/>
    </source>
</evidence>